<feature type="transmembrane region" description="Helical" evidence="1">
    <location>
        <begin position="64"/>
        <end position="81"/>
    </location>
</feature>
<dbReference type="EMBL" id="QNRI01000010">
    <property type="protein sequence ID" value="RBO94560.1"/>
    <property type="molecule type" value="Genomic_DNA"/>
</dbReference>
<feature type="transmembrane region" description="Helical" evidence="1">
    <location>
        <begin position="35"/>
        <end position="58"/>
    </location>
</feature>
<sequence length="148" mass="17231">MMNPLLFENMPPFIKREMEKITEQIQPLMKKNSKYVMFAFPLMIVGGFNLLLTFFQGGVGFDQLLVPSIYALITAIGIALYKESKHVNKQIHRIGKNHMIERIETSSIIADDKKNAYINMVKKHSKMSLQIFINFLTEENKQKQNMYL</sequence>
<dbReference type="RefSeq" id="WP_245911454.1">
    <property type="nucleotide sequence ID" value="NZ_BAABQN010000009.1"/>
</dbReference>
<evidence type="ECO:0000313" key="3">
    <source>
        <dbReference type="Proteomes" id="UP000252254"/>
    </source>
</evidence>
<evidence type="ECO:0000256" key="1">
    <source>
        <dbReference type="SAM" id="Phobius"/>
    </source>
</evidence>
<dbReference type="InterPro" id="IPR020205">
    <property type="entry name" value="Uncharacterised_YwnF_TM"/>
</dbReference>
<protein>
    <submittedName>
        <fullName evidence="2">Uncharacterized protein</fullName>
    </submittedName>
</protein>
<reference evidence="2 3" key="1">
    <citation type="submission" date="2018-06" db="EMBL/GenBank/DDBJ databases">
        <title>Genomic Encyclopedia of Type Strains, Phase IV (KMG-IV): sequencing the most valuable type-strain genomes for metagenomic binning, comparative biology and taxonomic classification.</title>
        <authorList>
            <person name="Goeker M."/>
        </authorList>
    </citation>
    <scope>NUCLEOTIDE SEQUENCE [LARGE SCALE GENOMIC DNA]</scope>
    <source>
        <strain evidence="2 3">DSM 15140</strain>
    </source>
</reference>
<dbReference type="AlphaFoldDB" id="A0A366DWT9"/>
<dbReference type="Proteomes" id="UP000252254">
    <property type="component" value="Unassembled WGS sequence"/>
</dbReference>
<keyword evidence="3" id="KW-1185">Reference proteome</keyword>
<keyword evidence="1" id="KW-0472">Membrane</keyword>
<gene>
    <name evidence="2" type="ORF">DES48_11046</name>
</gene>
<dbReference type="Pfam" id="PF17370">
    <property type="entry name" value="DUF5392"/>
    <property type="match status" value="1"/>
</dbReference>
<keyword evidence="1" id="KW-1133">Transmembrane helix</keyword>
<comment type="caution">
    <text evidence="2">The sequence shown here is derived from an EMBL/GenBank/DDBJ whole genome shotgun (WGS) entry which is preliminary data.</text>
</comment>
<keyword evidence="1" id="KW-0812">Transmembrane</keyword>
<proteinExistence type="predicted"/>
<dbReference type="STRING" id="200904.GCA_900168775_01375"/>
<accession>A0A366DWT9</accession>
<organism evidence="2 3">
    <name type="scientific">Paraliobacillus ryukyuensis</name>
    <dbReference type="NCBI Taxonomy" id="200904"/>
    <lineage>
        <taxon>Bacteria</taxon>
        <taxon>Bacillati</taxon>
        <taxon>Bacillota</taxon>
        <taxon>Bacilli</taxon>
        <taxon>Bacillales</taxon>
        <taxon>Bacillaceae</taxon>
        <taxon>Paraliobacillus</taxon>
    </lineage>
</organism>
<name>A0A366DWT9_9BACI</name>
<evidence type="ECO:0000313" key="2">
    <source>
        <dbReference type="EMBL" id="RBO94560.1"/>
    </source>
</evidence>